<accession>A0ABX3HTW4</accession>
<dbReference type="PANTHER" id="PTHR32089">
    <property type="entry name" value="METHYL-ACCEPTING CHEMOTAXIS PROTEIN MCPB"/>
    <property type="match status" value="1"/>
</dbReference>
<dbReference type="Pfam" id="PF00672">
    <property type="entry name" value="HAMP"/>
    <property type="match status" value="1"/>
</dbReference>
<evidence type="ECO:0000256" key="4">
    <source>
        <dbReference type="ARBA" id="ARBA00023224"/>
    </source>
</evidence>
<dbReference type="InterPro" id="IPR024478">
    <property type="entry name" value="HlyB_4HB_MCP"/>
</dbReference>
<keyword evidence="4 6" id="KW-0807">Transducer</keyword>
<dbReference type="Gene3D" id="6.10.340.10">
    <property type="match status" value="1"/>
</dbReference>
<dbReference type="PANTHER" id="PTHR32089:SF112">
    <property type="entry name" value="LYSOZYME-LIKE PROTEIN-RELATED"/>
    <property type="match status" value="1"/>
</dbReference>
<dbReference type="PROSITE" id="PS50885">
    <property type="entry name" value="HAMP"/>
    <property type="match status" value="1"/>
</dbReference>
<keyword evidence="2" id="KW-1003">Cell membrane</keyword>
<evidence type="ECO:0000256" key="6">
    <source>
        <dbReference type="PROSITE-ProRule" id="PRU00284"/>
    </source>
</evidence>
<evidence type="ECO:0000259" key="8">
    <source>
        <dbReference type="PROSITE" id="PS50111"/>
    </source>
</evidence>
<dbReference type="PROSITE" id="PS50111">
    <property type="entry name" value="CHEMOTAXIS_TRANSDUC_2"/>
    <property type="match status" value="1"/>
</dbReference>
<feature type="transmembrane region" description="Helical" evidence="7">
    <location>
        <begin position="183"/>
        <end position="202"/>
    </location>
</feature>
<dbReference type="Pfam" id="PF12729">
    <property type="entry name" value="4HB_MCP_1"/>
    <property type="match status" value="1"/>
</dbReference>
<feature type="transmembrane region" description="Helical" evidence="7">
    <location>
        <begin position="12"/>
        <end position="31"/>
    </location>
</feature>
<dbReference type="Pfam" id="PF00015">
    <property type="entry name" value="MCPsignal"/>
    <property type="match status" value="1"/>
</dbReference>
<dbReference type="SMART" id="SM00304">
    <property type="entry name" value="HAMP"/>
    <property type="match status" value="1"/>
</dbReference>
<organism evidence="10 11">
    <name type="scientific">Paenibacillus odorifer</name>
    <dbReference type="NCBI Taxonomy" id="189426"/>
    <lineage>
        <taxon>Bacteria</taxon>
        <taxon>Bacillati</taxon>
        <taxon>Bacillota</taxon>
        <taxon>Bacilli</taxon>
        <taxon>Bacillales</taxon>
        <taxon>Paenibacillaceae</taxon>
        <taxon>Paenibacillus</taxon>
    </lineage>
</organism>
<keyword evidence="7" id="KW-0812">Transmembrane</keyword>
<evidence type="ECO:0000259" key="9">
    <source>
        <dbReference type="PROSITE" id="PS50885"/>
    </source>
</evidence>
<evidence type="ECO:0008006" key="12">
    <source>
        <dbReference type="Google" id="ProtNLM"/>
    </source>
</evidence>
<dbReference type="InterPro" id="IPR004089">
    <property type="entry name" value="MCPsignal_dom"/>
</dbReference>
<dbReference type="EMBL" id="MPTD01000004">
    <property type="protein sequence ID" value="OMD53905.1"/>
    <property type="molecule type" value="Genomic_DNA"/>
</dbReference>
<sequence length="562" mass="61350">MRFTIGKKIISAFISIAVLFGIVSGLSLFYLKKIDDSNSDIIRRGEQILSNLKDMRASTLQQMSSLLDFLLNQSNNGLDRLDESNKQLSELINATLRLVQRDVDKNQLQKLNEIGLQFKKGADQVISLEGTNMEAVIKLVSSDVIPLGREMEKLANEIADGQQKLVDEDVKENELMVDSVRTTVLIISIIIFLTALTIGYFISRLISKPIVHISYAVKRIASGDLTLEKMDVKSRDEIGELADSFNQMVQNIRSLILQVGMSAKYVATSSEELTASSKGTNRVTQQISSTILEVASGANNQVKSVNESVQAVNEISEGTQQIAINAQSVSYSASQAADNSLEGNQAIQQVVDQMNFIHQTFEEISGVINRLGERSQDIGEITESITNIASQTNLLALNASIEAARAGEQGRGFAIVASEIRKLAEQSTQSSQQIAKLIANIQQETTAATQSMEVGTKEVNKGIHVVSKAGISFEHIQQSVHKVVTQIQEVAAASQEMSASTEQIGSSMKYISRIVEESALGMQQVSSFTEEQIASSEEVFTSASSLSKMADQLRDQIGKFKV</sequence>
<dbReference type="RefSeq" id="WP_076298644.1">
    <property type="nucleotide sequence ID" value="NZ_MPTD01000004.1"/>
</dbReference>
<dbReference type="SMART" id="SM00283">
    <property type="entry name" value="MA"/>
    <property type="match status" value="1"/>
</dbReference>
<keyword evidence="3 7" id="KW-0472">Membrane</keyword>
<comment type="subcellular location">
    <subcellularLocation>
        <location evidence="1">Cell membrane</location>
    </subcellularLocation>
</comment>
<evidence type="ECO:0000256" key="5">
    <source>
        <dbReference type="ARBA" id="ARBA00029447"/>
    </source>
</evidence>
<feature type="domain" description="HAMP" evidence="9">
    <location>
        <begin position="204"/>
        <end position="257"/>
    </location>
</feature>
<reference evidence="10 11" key="1">
    <citation type="submission" date="2016-10" db="EMBL/GenBank/DDBJ databases">
        <title>Paenibacillus species isolates.</title>
        <authorList>
            <person name="Beno S.M."/>
        </authorList>
    </citation>
    <scope>NUCLEOTIDE SEQUENCE [LARGE SCALE GENOMIC DNA]</scope>
    <source>
        <strain evidence="10 11">FSL R5-0923</strain>
    </source>
</reference>
<evidence type="ECO:0000256" key="3">
    <source>
        <dbReference type="ARBA" id="ARBA00023136"/>
    </source>
</evidence>
<evidence type="ECO:0000313" key="11">
    <source>
        <dbReference type="Proteomes" id="UP000187313"/>
    </source>
</evidence>
<evidence type="ECO:0000313" key="10">
    <source>
        <dbReference type="EMBL" id="OMD53905.1"/>
    </source>
</evidence>
<keyword evidence="7" id="KW-1133">Transmembrane helix</keyword>
<evidence type="ECO:0000256" key="7">
    <source>
        <dbReference type="SAM" id="Phobius"/>
    </source>
</evidence>
<evidence type="ECO:0000256" key="2">
    <source>
        <dbReference type="ARBA" id="ARBA00022475"/>
    </source>
</evidence>
<dbReference type="Proteomes" id="UP000187313">
    <property type="component" value="Unassembled WGS sequence"/>
</dbReference>
<dbReference type="CDD" id="cd06225">
    <property type="entry name" value="HAMP"/>
    <property type="match status" value="1"/>
</dbReference>
<gene>
    <name evidence="10" type="ORF">BSK51_06765</name>
</gene>
<proteinExistence type="inferred from homology"/>
<keyword evidence="11" id="KW-1185">Reference proteome</keyword>
<dbReference type="CDD" id="cd11386">
    <property type="entry name" value="MCP_signal"/>
    <property type="match status" value="1"/>
</dbReference>
<feature type="domain" description="Methyl-accepting transducer" evidence="8">
    <location>
        <begin position="276"/>
        <end position="512"/>
    </location>
</feature>
<dbReference type="Gene3D" id="1.10.287.950">
    <property type="entry name" value="Methyl-accepting chemotaxis protein"/>
    <property type="match status" value="1"/>
</dbReference>
<comment type="similarity">
    <text evidence="5">Belongs to the methyl-accepting chemotaxis (MCP) protein family.</text>
</comment>
<dbReference type="InterPro" id="IPR003660">
    <property type="entry name" value="HAMP_dom"/>
</dbReference>
<dbReference type="SUPFAM" id="SSF58104">
    <property type="entry name" value="Methyl-accepting chemotaxis protein (MCP) signaling domain"/>
    <property type="match status" value="1"/>
</dbReference>
<comment type="caution">
    <text evidence="10">The sequence shown here is derived from an EMBL/GenBank/DDBJ whole genome shotgun (WGS) entry which is preliminary data.</text>
</comment>
<protein>
    <recommendedName>
        <fullName evidence="12">Methyl-accepting chemotaxis protein</fullName>
    </recommendedName>
</protein>
<name>A0ABX3HTW4_9BACL</name>
<evidence type="ECO:0000256" key="1">
    <source>
        <dbReference type="ARBA" id="ARBA00004236"/>
    </source>
</evidence>